<gene>
    <name evidence="1" type="ORF">ATANTOWER_024961</name>
</gene>
<proteinExistence type="predicted"/>
<protein>
    <submittedName>
        <fullName evidence="1">Uncharacterized protein</fullName>
    </submittedName>
</protein>
<dbReference type="EMBL" id="JAHUTI010005719">
    <property type="protein sequence ID" value="MED6234227.1"/>
    <property type="molecule type" value="Genomic_DNA"/>
</dbReference>
<name>A0ABU7A7Z4_9TELE</name>
<comment type="caution">
    <text evidence="1">The sequence shown here is derived from an EMBL/GenBank/DDBJ whole genome shotgun (WGS) entry which is preliminary data.</text>
</comment>
<reference evidence="1 2" key="1">
    <citation type="submission" date="2021-07" db="EMBL/GenBank/DDBJ databases">
        <authorList>
            <person name="Palmer J.M."/>
        </authorList>
    </citation>
    <scope>NUCLEOTIDE SEQUENCE [LARGE SCALE GENOMIC DNA]</scope>
    <source>
        <strain evidence="1 2">AT_MEX2019</strain>
        <tissue evidence="1">Muscle</tissue>
    </source>
</reference>
<accession>A0ABU7A7Z4</accession>
<organism evidence="1 2">
    <name type="scientific">Ataeniobius toweri</name>
    <dbReference type="NCBI Taxonomy" id="208326"/>
    <lineage>
        <taxon>Eukaryota</taxon>
        <taxon>Metazoa</taxon>
        <taxon>Chordata</taxon>
        <taxon>Craniata</taxon>
        <taxon>Vertebrata</taxon>
        <taxon>Euteleostomi</taxon>
        <taxon>Actinopterygii</taxon>
        <taxon>Neopterygii</taxon>
        <taxon>Teleostei</taxon>
        <taxon>Neoteleostei</taxon>
        <taxon>Acanthomorphata</taxon>
        <taxon>Ovalentaria</taxon>
        <taxon>Atherinomorphae</taxon>
        <taxon>Cyprinodontiformes</taxon>
        <taxon>Goodeidae</taxon>
        <taxon>Ataeniobius</taxon>
    </lineage>
</organism>
<evidence type="ECO:0000313" key="2">
    <source>
        <dbReference type="Proteomes" id="UP001345963"/>
    </source>
</evidence>
<dbReference type="Proteomes" id="UP001345963">
    <property type="component" value="Unassembled WGS sequence"/>
</dbReference>
<evidence type="ECO:0000313" key="1">
    <source>
        <dbReference type="EMBL" id="MED6234227.1"/>
    </source>
</evidence>
<keyword evidence="2" id="KW-1185">Reference proteome</keyword>
<sequence length="100" mass="11773">MRCDIHSQALLAKRDGGVQRNSSPRTYIRRKDDEGVFRHERSACCRDTNWINAQNYASAMKQDVRVPTISIPFHIELITWVTRFIWTKMKNWLCLGSPMF</sequence>